<name>A0A508TB07_9BRAD</name>
<dbReference type="EMBL" id="CAADFC020000013">
    <property type="protein sequence ID" value="VIO71421.1"/>
    <property type="molecule type" value="Genomic_DNA"/>
</dbReference>
<feature type="domain" description="OmpR/PhoB-type" evidence="3">
    <location>
        <begin position="1"/>
        <end position="98"/>
    </location>
</feature>
<dbReference type="GO" id="GO:0000160">
    <property type="term" value="P:phosphorelay signal transduction system"/>
    <property type="evidence" value="ECO:0007669"/>
    <property type="project" value="InterPro"/>
</dbReference>
<proteinExistence type="predicted"/>
<evidence type="ECO:0000313" key="5">
    <source>
        <dbReference type="Proteomes" id="UP000328092"/>
    </source>
</evidence>
<dbReference type="SUPFAM" id="SSF46894">
    <property type="entry name" value="C-terminal effector domain of the bipartite response regulators"/>
    <property type="match status" value="1"/>
</dbReference>
<keyword evidence="1 2" id="KW-0238">DNA-binding</keyword>
<evidence type="ECO:0000259" key="3">
    <source>
        <dbReference type="PROSITE" id="PS51755"/>
    </source>
</evidence>
<dbReference type="CDD" id="cd00383">
    <property type="entry name" value="trans_reg_C"/>
    <property type="match status" value="1"/>
</dbReference>
<dbReference type="Gene3D" id="1.25.40.10">
    <property type="entry name" value="Tetratricopeptide repeat domain"/>
    <property type="match status" value="1"/>
</dbReference>
<dbReference type="PROSITE" id="PS51755">
    <property type="entry name" value="OMPR_PHOB"/>
    <property type="match status" value="1"/>
</dbReference>
<feature type="DNA-binding region" description="OmpR/PhoB-type" evidence="2">
    <location>
        <begin position="1"/>
        <end position="98"/>
    </location>
</feature>
<dbReference type="InterPro" id="IPR036388">
    <property type="entry name" value="WH-like_DNA-bd_sf"/>
</dbReference>
<dbReference type="RefSeq" id="WP_139860918.1">
    <property type="nucleotide sequence ID" value="NZ_CAADFC020000013.1"/>
</dbReference>
<dbReference type="Gene3D" id="1.10.10.10">
    <property type="entry name" value="Winged helix-like DNA-binding domain superfamily/Winged helix DNA-binding domain"/>
    <property type="match status" value="1"/>
</dbReference>
<protein>
    <submittedName>
        <fullName evidence="4">Transcriptional activator CadC</fullName>
    </submittedName>
</protein>
<dbReference type="SUPFAM" id="SSF48452">
    <property type="entry name" value="TPR-like"/>
    <property type="match status" value="1"/>
</dbReference>
<dbReference type="InterPro" id="IPR001867">
    <property type="entry name" value="OmpR/PhoB-type_DNA-bd"/>
</dbReference>
<dbReference type="GO" id="GO:0006355">
    <property type="term" value="P:regulation of DNA-templated transcription"/>
    <property type="evidence" value="ECO:0007669"/>
    <property type="project" value="InterPro"/>
</dbReference>
<dbReference type="InterPro" id="IPR016032">
    <property type="entry name" value="Sig_transdc_resp-reg_C-effctor"/>
</dbReference>
<accession>A0A508TB07</accession>
<dbReference type="AlphaFoldDB" id="A0A508TB07"/>
<comment type="caution">
    <text evidence="4">The sequence shown here is derived from an EMBL/GenBank/DDBJ whole genome shotgun (WGS) entry which is preliminary data.</text>
</comment>
<dbReference type="Gene3D" id="3.40.50.10070">
    <property type="entry name" value="TolB, N-terminal domain"/>
    <property type="match status" value="1"/>
</dbReference>
<dbReference type="Pfam" id="PF13432">
    <property type="entry name" value="TPR_16"/>
    <property type="match status" value="1"/>
</dbReference>
<evidence type="ECO:0000256" key="1">
    <source>
        <dbReference type="ARBA" id="ARBA00023125"/>
    </source>
</evidence>
<keyword evidence="5" id="KW-1185">Reference proteome</keyword>
<evidence type="ECO:0000313" key="4">
    <source>
        <dbReference type="EMBL" id="VIO71421.1"/>
    </source>
</evidence>
<dbReference type="OrthoDB" id="9807521at2"/>
<dbReference type="GO" id="GO:0003677">
    <property type="term" value="F:DNA binding"/>
    <property type="evidence" value="ECO:0007669"/>
    <property type="project" value="UniProtKB-UniRule"/>
</dbReference>
<dbReference type="Proteomes" id="UP000328092">
    <property type="component" value="Unassembled WGS sequence"/>
</dbReference>
<gene>
    <name evidence="4" type="primary">cadC_2</name>
    <name evidence="4" type="ORF">CI1B_36050</name>
</gene>
<sequence>MRYQFEDFVLDADRRELHRGSETVAIAPQAFDLLVFLIRNRERVASKDDLIAAIWGRRVVTDAALATRLNAARAAIDDSGDEQRLIKTLQRKGFRFVGAVKEIGGADDGPAALPATPAIPSDRPSIAVLPFENLSGDSDQDYFADGLVEDITTALSRFRALFVIARQSSFTYRGKAVDVRQVGRELGVRYVLEGSVRKSGTRLRITGQLIDAATAAHLWADRFDGALKDIFELQDSVTQQVIGAIAPELDRAEVGRASRRVTGNIDAVTAFYRGLPYVEFPTTAANNEAAMSHFRQAVALDPAFAPALGGIVSCLAWRRANKWPGDLAEDNAELSGLAERVRQLGTDDAFTLSVMGFNLFWMLLDYDAGFEMIEQAVRSNPNYARAYNLRGLLRTWNGEPDAAADFEQAMRLSPRDPFKYNAMMGLALAHHNAGRHAAAAEWADRSLRAFPPSFFVGMTQAILCYVGAGRLQDARSVMAECLRINPAWSRSNSLAPPWVRSPRLRSELMEAFVTAGLPD</sequence>
<dbReference type="SMART" id="SM00862">
    <property type="entry name" value="Trans_reg_C"/>
    <property type="match status" value="1"/>
</dbReference>
<dbReference type="InterPro" id="IPR011990">
    <property type="entry name" value="TPR-like_helical_dom_sf"/>
</dbReference>
<evidence type="ECO:0000256" key="2">
    <source>
        <dbReference type="PROSITE-ProRule" id="PRU01091"/>
    </source>
</evidence>
<reference evidence="4" key="1">
    <citation type="submission" date="2019-02" db="EMBL/GenBank/DDBJ databases">
        <authorList>
            <person name="Pothier F.J."/>
        </authorList>
    </citation>
    <scope>NUCLEOTIDE SEQUENCE</scope>
    <source>
        <strain evidence="4">CI-1B</strain>
    </source>
</reference>
<dbReference type="Pfam" id="PF00486">
    <property type="entry name" value="Trans_reg_C"/>
    <property type="match status" value="1"/>
</dbReference>
<organism evidence="4 5">
    <name type="scientific">Bradyrhizobium ivorense</name>
    <dbReference type="NCBI Taxonomy" id="2511166"/>
    <lineage>
        <taxon>Bacteria</taxon>
        <taxon>Pseudomonadati</taxon>
        <taxon>Pseudomonadota</taxon>
        <taxon>Alphaproteobacteria</taxon>
        <taxon>Hyphomicrobiales</taxon>
        <taxon>Nitrobacteraceae</taxon>
        <taxon>Bradyrhizobium</taxon>
    </lineage>
</organism>